<proteinExistence type="predicted"/>
<organism evidence="1 2">
    <name type="scientific">Streptomyces chartreusis NRRL 3882</name>
    <dbReference type="NCBI Taxonomy" id="1079985"/>
    <lineage>
        <taxon>Bacteria</taxon>
        <taxon>Bacillati</taxon>
        <taxon>Actinomycetota</taxon>
        <taxon>Actinomycetes</taxon>
        <taxon>Kitasatosporales</taxon>
        <taxon>Streptomycetaceae</taxon>
        <taxon>Streptomyces</taxon>
    </lineage>
</organism>
<reference evidence="2" key="1">
    <citation type="submission" date="2017-11" db="EMBL/GenBank/DDBJ databases">
        <authorList>
            <person name="Wibberg D."/>
        </authorList>
    </citation>
    <scope>NUCLEOTIDE SEQUENCE [LARGE SCALE GENOMIC DNA]</scope>
</reference>
<evidence type="ECO:0000313" key="2">
    <source>
        <dbReference type="Proteomes" id="UP000235464"/>
    </source>
</evidence>
<protein>
    <submittedName>
        <fullName evidence="1">Uncharacterized protein</fullName>
    </submittedName>
</protein>
<dbReference type="RefSeq" id="WP_231911117.1">
    <property type="nucleotide sequence ID" value="NZ_LT962942.1"/>
</dbReference>
<sequence>MPENEGVTLSRPSISEVSALIADLADHRKFGVGDYRELMSTKADLLERIAADRPGDTEAAEVAAAARARADELKSTD</sequence>
<evidence type="ECO:0000313" key="1">
    <source>
        <dbReference type="EMBL" id="SOR79065.1"/>
    </source>
</evidence>
<accession>A0A2N9B6V6</accession>
<name>A0A2N9B6V6_STRCX</name>
<dbReference type="Proteomes" id="UP000235464">
    <property type="component" value="Chromosome I"/>
</dbReference>
<gene>
    <name evidence="1" type="ORF">SCNRRL3882_2529</name>
</gene>
<dbReference type="EMBL" id="LT963352">
    <property type="protein sequence ID" value="SOR79065.1"/>
    <property type="molecule type" value="Genomic_DNA"/>
</dbReference>
<dbReference type="AlphaFoldDB" id="A0A2N9B6V6"/>
<keyword evidence="2" id="KW-1185">Reference proteome</keyword>